<dbReference type="GO" id="GO:0004803">
    <property type="term" value="F:transposase activity"/>
    <property type="evidence" value="ECO:0007669"/>
    <property type="project" value="InterPro"/>
</dbReference>
<proteinExistence type="predicted"/>
<dbReference type="GO" id="GO:0006313">
    <property type="term" value="P:DNA transposition"/>
    <property type="evidence" value="ECO:0007669"/>
    <property type="project" value="InterPro"/>
</dbReference>
<evidence type="ECO:0000313" key="3">
    <source>
        <dbReference type="Proteomes" id="UP000320876"/>
    </source>
</evidence>
<dbReference type="AlphaFoldDB" id="A0A542DC38"/>
<dbReference type="Proteomes" id="UP000320876">
    <property type="component" value="Unassembled WGS sequence"/>
</dbReference>
<sequence>MSRNRVRGTAPGARHNTSASYGVFLGLDVGKGEHHALGLDPTGNRLHDAPLPNSEPKLREMFEWLAQHGPILVGPVSRDR</sequence>
<dbReference type="EMBL" id="VFML01000001">
    <property type="protein sequence ID" value="TQJ00636.1"/>
    <property type="molecule type" value="Genomic_DNA"/>
</dbReference>
<reference evidence="2 3" key="1">
    <citation type="submission" date="2019-06" db="EMBL/GenBank/DDBJ databases">
        <title>Sequencing the genomes of 1000 actinobacteria strains.</title>
        <authorList>
            <person name="Klenk H.-P."/>
        </authorList>
    </citation>
    <scope>NUCLEOTIDE SEQUENCE [LARGE SCALE GENOMIC DNA]</scope>
    <source>
        <strain evidence="2 3">DSM 45679</strain>
    </source>
</reference>
<protein>
    <submittedName>
        <fullName evidence="2">Transposase</fullName>
    </submittedName>
</protein>
<organism evidence="2 3">
    <name type="scientific">Amycolatopsis cihanbeyliensis</name>
    <dbReference type="NCBI Taxonomy" id="1128664"/>
    <lineage>
        <taxon>Bacteria</taxon>
        <taxon>Bacillati</taxon>
        <taxon>Actinomycetota</taxon>
        <taxon>Actinomycetes</taxon>
        <taxon>Pseudonocardiales</taxon>
        <taxon>Pseudonocardiaceae</taxon>
        <taxon>Amycolatopsis</taxon>
    </lineage>
</organism>
<comment type="caution">
    <text evidence="2">The sequence shown here is derived from an EMBL/GenBank/DDBJ whole genome shotgun (WGS) entry which is preliminary data.</text>
</comment>
<dbReference type="InterPro" id="IPR002525">
    <property type="entry name" value="Transp_IS110-like_N"/>
</dbReference>
<name>A0A542DC38_AMYCI</name>
<dbReference type="GO" id="GO:0003677">
    <property type="term" value="F:DNA binding"/>
    <property type="evidence" value="ECO:0007669"/>
    <property type="project" value="InterPro"/>
</dbReference>
<accession>A0A542DC38</accession>
<evidence type="ECO:0000313" key="2">
    <source>
        <dbReference type="EMBL" id="TQJ00636.1"/>
    </source>
</evidence>
<evidence type="ECO:0000259" key="1">
    <source>
        <dbReference type="Pfam" id="PF01548"/>
    </source>
</evidence>
<gene>
    <name evidence="2" type="ORF">FB471_0273</name>
</gene>
<feature type="domain" description="Transposase IS110-like N-terminal" evidence="1">
    <location>
        <begin position="25"/>
        <end position="74"/>
    </location>
</feature>
<keyword evidence="3" id="KW-1185">Reference proteome</keyword>
<dbReference type="Pfam" id="PF01548">
    <property type="entry name" value="DEDD_Tnp_IS110"/>
    <property type="match status" value="1"/>
</dbReference>